<dbReference type="GO" id="GO:0000811">
    <property type="term" value="C:GINS complex"/>
    <property type="evidence" value="ECO:0007669"/>
    <property type="project" value="TreeGrafter"/>
</dbReference>
<accession>A0A9P3LFT8</accession>
<evidence type="ECO:0000256" key="6">
    <source>
        <dbReference type="SAM" id="MobiDB-lite"/>
    </source>
</evidence>
<proteinExistence type="inferred from homology"/>
<gene>
    <name evidence="9" type="ORF">PsYK624_097700</name>
</gene>
<evidence type="ECO:0000259" key="7">
    <source>
        <dbReference type="Pfam" id="PF05916"/>
    </source>
</evidence>
<dbReference type="AlphaFoldDB" id="A0A9P3LFT8"/>
<feature type="region of interest" description="Disordered" evidence="6">
    <location>
        <begin position="1"/>
        <end position="57"/>
    </location>
</feature>
<comment type="similarity">
    <text evidence="2">Belongs to the GINS4/SLD5 family.</text>
</comment>
<dbReference type="Pfam" id="PF16922">
    <property type="entry name" value="SLD5_C"/>
    <property type="match status" value="1"/>
</dbReference>
<keyword evidence="10" id="KW-1185">Reference proteome</keyword>
<dbReference type="CDD" id="cd21692">
    <property type="entry name" value="GINS_B_Sld5"/>
    <property type="match status" value="1"/>
</dbReference>
<dbReference type="Pfam" id="PF05916">
    <property type="entry name" value="Sld5"/>
    <property type="match status" value="1"/>
</dbReference>
<evidence type="ECO:0000256" key="2">
    <source>
        <dbReference type="ARBA" id="ARBA00008187"/>
    </source>
</evidence>
<dbReference type="Gene3D" id="1.20.58.1030">
    <property type="match status" value="1"/>
</dbReference>
<protein>
    <recommendedName>
        <fullName evidence="3">DNA replication complex GINS protein SLD5</fullName>
    </recommendedName>
</protein>
<feature type="domain" description="DNA replication complex GINS protein SLD5 C-terminal" evidence="8">
    <location>
        <begin position="206"/>
        <end position="258"/>
    </location>
</feature>
<organism evidence="9 10">
    <name type="scientific">Phanerochaete sordida</name>
    <dbReference type="NCBI Taxonomy" id="48140"/>
    <lineage>
        <taxon>Eukaryota</taxon>
        <taxon>Fungi</taxon>
        <taxon>Dikarya</taxon>
        <taxon>Basidiomycota</taxon>
        <taxon>Agaricomycotina</taxon>
        <taxon>Agaricomycetes</taxon>
        <taxon>Polyporales</taxon>
        <taxon>Phanerochaetaceae</taxon>
        <taxon>Phanerochaete</taxon>
    </lineage>
</organism>
<evidence type="ECO:0000259" key="8">
    <source>
        <dbReference type="Pfam" id="PF16922"/>
    </source>
</evidence>
<evidence type="ECO:0000256" key="1">
    <source>
        <dbReference type="ARBA" id="ARBA00004123"/>
    </source>
</evidence>
<dbReference type="GO" id="GO:0000727">
    <property type="term" value="P:double-strand break repair via break-induced replication"/>
    <property type="evidence" value="ECO:0007669"/>
    <property type="project" value="TreeGrafter"/>
</dbReference>
<dbReference type="SUPFAM" id="SSF158573">
    <property type="entry name" value="GINS helical bundle-like"/>
    <property type="match status" value="1"/>
</dbReference>
<dbReference type="SUPFAM" id="SSF160059">
    <property type="entry name" value="PriA/YqbF domain"/>
    <property type="match status" value="1"/>
</dbReference>
<dbReference type="EMBL" id="BPQB01000033">
    <property type="protein sequence ID" value="GJE93610.1"/>
    <property type="molecule type" value="Genomic_DNA"/>
</dbReference>
<feature type="compositionally biased region" description="Basic and acidic residues" evidence="6">
    <location>
        <begin position="36"/>
        <end position="50"/>
    </location>
</feature>
<sequence length="258" mass="29496">MAHYDDDGWGMPAAGPSRARRDTAMDVDDPPLVARAADDEPARAPRRVDFRPPPPSAETPFEQLLRHWMNERHAPDVLHAQEGLLARLLDHIKKQTDDVALLRADPDSSEDEHFRIMLVQTEAERARFALRAYIRTRLHKIEKYARYIVETPEMRERLTQAELEHAQRYAALTESHFTRAVLDALPEEQRGLDDNVPFMPPMISRPDKTRAVFAHALVQCPPVHLPDGSSMEMERGQISLTPYHVIEQLLARGEVELV</sequence>
<keyword evidence="4" id="KW-0235">DNA replication</keyword>
<dbReference type="InterPro" id="IPR008591">
    <property type="entry name" value="GINS_Sld5"/>
</dbReference>
<keyword evidence="5" id="KW-0539">Nucleus</keyword>
<dbReference type="GO" id="GO:0006261">
    <property type="term" value="P:DNA-templated DNA replication"/>
    <property type="evidence" value="ECO:0007669"/>
    <property type="project" value="InterPro"/>
</dbReference>
<dbReference type="InterPro" id="IPR031633">
    <property type="entry name" value="SLD5_C"/>
</dbReference>
<evidence type="ECO:0000313" key="9">
    <source>
        <dbReference type="EMBL" id="GJE93610.1"/>
    </source>
</evidence>
<evidence type="ECO:0000256" key="3">
    <source>
        <dbReference type="ARBA" id="ARBA00014804"/>
    </source>
</evidence>
<dbReference type="Proteomes" id="UP000703269">
    <property type="component" value="Unassembled WGS sequence"/>
</dbReference>
<dbReference type="PANTHER" id="PTHR21206:SF0">
    <property type="entry name" value="DNA REPLICATION COMPLEX GINS PROTEIN SLD5"/>
    <property type="match status" value="1"/>
</dbReference>
<dbReference type="OrthoDB" id="338231at2759"/>
<evidence type="ECO:0000313" key="10">
    <source>
        <dbReference type="Proteomes" id="UP000703269"/>
    </source>
</evidence>
<dbReference type="InterPro" id="IPR036224">
    <property type="entry name" value="GINS_bundle-like_dom_sf"/>
</dbReference>
<dbReference type="InterPro" id="IPR021151">
    <property type="entry name" value="GINS_A"/>
</dbReference>
<comment type="caution">
    <text evidence="9">The sequence shown here is derived from an EMBL/GenBank/DDBJ whole genome shotgun (WGS) entry which is preliminary data.</text>
</comment>
<dbReference type="CDD" id="cd11711">
    <property type="entry name" value="GINS_A_Sld5"/>
    <property type="match status" value="1"/>
</dbReference>
<reference evidence="9 10" key="1">
    <citation type="submission" date="2021-08" db="EMBL/GenBank/DDBJ databases">
        <title>Draft Genome Sequence of Phanerochaete sordida strain YK-624.</title>
        <authorList>
            <person name="Mori T."/>
            <person name="Dohra H."/>
            <person name="Suzuki T."/>
            <person name="Kawagishi H."/>
            <person name="Hirai H."/>
        </authorList>
    </citation>
    <scope>NUCLEOTIDE SEQUENCE [LARGE SCALE GENOMIC DNA]</scope>
    <source>
        <strain evidence="9 10">YK-624</strain>
    </source>
</reference>
<name>A0A9P3LFT8_9APHY</name>
<dbReference type="InterPro" id="IPR038749">
    <property type="entry name" value="Sld5_GINS_A"/>
</dbReference>
<comment type="subcellular location">
    <subcellularLocation>
        <location evidence="1">Nucleus</location>
    </subcellularLocation>
</comment>
<evidence type="ECO:0000256" key="5">
    <source>
        <dbReference type="ARBA" id="ARBA00023242"/>
    </source>
</evidence>
<feature type="domain" description="GINS subunit" evidence="7">
    <location>
        <begin position="99"/>
        <end position="178"/>
    </location>
</feature>
<dbReference type="PANTHER" id="PTHR21206">
    <property type="entry name" value="SLD5 PROTEIN"/>
    <property type="match status" value="1"/>
</dbReference>
<evidence type="ECO:0000256" key="4">
    <source>
        <dbReference type="ARBA" id="ARBA00022705"/>
    </source>
</evidence>